<evidence type="ECO:0000256" key="3">
    <source>
        <dbReference type="ARBA" id="ARBA00050985"/>
    </source>
</evidence>
<evidence type="ECO:0000256" key="4">
    <source>
        <dbReference type="ARBA" id="ARBA00056270"/>
    </source>
</evidence>
<dbReference type="Gene3D" id="3.40.50.150">
    <property type="entry name" value="Vaccinia Virus protein VP39"/>
    <property type="match status" value="1"/>
</dbReference>
<dbReference type="Pfam" id="PF01170">
    <property type="entry name" value="UPF0020"/>
    <property type="match status" value="1"/>
</dbReference>
<feature type="domain" description="tRNA (guanine(10)-N(2))-methyltransferase TRMT11 N-terminal" evidence="9">
    <location>
        <begin position="55"/>
        <end position="132"/>
    </location>
</feature>
<comment type="catalytic activity">
    <reaction evidence="3">
        <text>guanosine(10) in tRNA + S-adenosyl-L-methionine = N(2)-methylguanosine(10) in tRNA + S-adenosyl-L-homocysteine + H(+)</text>
        <dbReference type="Rhea" id="RHEA:43128"/>
        <dbReference type="Rhea" id="RHEA-COMP:10355"/>
        <dbReference type="Rhea" id="RHEA-COMP:10357"/>
        <dbReference type="ChEBI" id="CHEBI:15378"/>
        <dbReference type="ChEBI" id="CHEBI:57856"/>
        <dbReference type="ChEBI" id="CHEBI:59789"/>
        <dbReference type="ChEBI" id="CHEBI:74269"/>
        <dbReference type="ChEBI" id="CHEBI:74481"/>
        <dbReference type="EC" id="2.1.1.214"/>
    </reaction>
    <physiologicalReaction direction="left-to-right" evidence="3">
        <dbReference type="Rhea" id="RHEA:43129"/>
    </physiologicalReaction>
</comment>
<evidence type="ECO:0000256" key="6">
    <source>
        <dbReference type="ARBA" id="ARBA00067484"/>
    </source>
</evidence>
<evidence type="ECO:0000256" key="2">
    <source>
        <dbReference type="ARBA" id="ARBA00022679"/>
    </source>
</evidence>
<dbReference type="EMBL" id="CP111012">
    <property type="protein sequence ID" value="WAQ93875.1"/>
    <property type="molecule type" value="Genomic_DNA"/>
</dbReference>
<evidence type="ECO:0000256" key="7">
    <source>
        <dbReference type="ARBA" id="ARBA00075308"/>
    </source>
</evidence>
<feature type="domain" description="Ribosomal RNA large subunit methyltransferase K/L-like methyltransferase" evidence="8">
    <location>
        <begin position="142"/>
        <end position="260"/>
    </location>
</feature>
<gene>
    <name evidence="10" type="ORF">MAR_006346</name>
</gene>
<evidence type="ECO:0000259" key="8">
    <source>
        <dbReference type="Pfam" id="PF01170"/>
    </source>
</evidence>
<keyword evidence="11" id="KW-1185">Reference proteome</keyword>
<name>A0ABY7DFT4_MYAAR</name>
<dbReference type="Pfam" id="PF25904">
    <property type="entry name" value="Tmrp11_N"/>
    <property type="match status" value="1"/>
</dbReference>
<dbReference type="PANTHER" id="PTHR13370">
    <property type="entry name" value="RNA METHYLASE-RELATED"/>
    <property type="match status" value="1"/>
</dbReference>
<dbReference type="InterPro" id="IPR000241">
    <property type="entry name" value="RlmKL-like_Mtase"/>
</dbReference>
<dbReference type="PROSITE" id="PS00092">
    <property type="entry name" value="N6_MTASE"/>
    <property type="match status" value="1"/>
</dbReference>
<comment type="function">
    <text evidence="4">Catalytic subunit of the TRMT11-TRM112 methyltransferase complex, that specifically mediates the S-adenosyl-L-methionine-dependent N(2)-methylation of guanosine nucleotide at position 10 (m2G10) in tRNAs. This is one of the major tRNA (guanine-N(2))-methyltransferases.</text>
</comment>
<evidence type="ECO:0000313" key="10">
    <source>
        <dbReference type="EMBL" id="WAQ93875.1"/>
    </source>
</evidence>
<dbReference type="PANTHER" id="PTHR13370:SF3">
    <property type="entry name" value="TRNA (GUANINE(10)-N2)-METHYLTRANSFERASE HOMOLOG"/>
    <property type="match status" value="1"/>
</dbReference>
<dbReference type="InterPro" id="IPR002052">
    <property type="entry name" value="DNA_methylase_N6_adenine_CS"/>
</dbReference>
<proteinExistence type="predicted"/>
<keyword evidence="2" id="KW-0808">Transferase</keyword>
<dbReference type="Proteomes" id="UP001164746">
    <property type="component" value="Chromosome 1"/>
</dbReference>
<accession>A0ABY7DFT4</accession>
<evidence type="ECO:0000259" key="9">
    <source>
        <dbReference type="Pfam" id="PF25904"/>
    </source>
</evidence>
<evidence type="ECO:0000256" key="5">
    <source>
        <dbReference type="ARBA" id="ARBA00065434"/>
    </source>
</evidence>
<organism evidence="10 11">
    <name type="scientific">Mya arenaria</name>
    <name type="common">Soft-shell clam</name>
    <dbReference type="NCBI Taxonomy" id="6604"/>
    <lineage>
        <taxon>Eukaryota</taxon>
        <taxon>Metazoa</taxon>
        <taxon>Spiralia</taxon>
        <taxon>Lophotrochozoa</taxon>
        <taxon>Mollusca</taxon>
        <taxon>Bivalvia</taxon>
        <taxon>Autobranchia</taxon>
        <taxon>Heteroconchia</taxon>
        <taxon>Euheterodonta</taxon>
        <taxon>Imparidentia</taxon>
        <taxon>Neoheterodontei</taxon>
        <taxon>Myida</taxon>
        <taxon>Myoidea</taxon>
        <taxon>Myidae</taxon>
        <taxon>Mya</taxon>
    </lineage>
</organism>
<dbReference type="SUPFAM" id="SSF53335">
    <property type="entry name" value="S-adenosyl-L-methionine-dependent methyltransferases"/>
    <property type="match status" value="1"/>
</dbReference>
<comment type="subunit">
    <text evidence="5">Part of the heterodimeric TRMT11-TRM112 methyltransferase complex; this complex forms an active tRNA methyltransferase, where TRMT112 acts as an activator of the catalytic subunit TRMT11.</text>
</comment>
<evidence type="ECO:0000256" key="1">
    <source>
        <dbReference type="ARBA" id="ARBA00022603"/>
    </source>
</evidence>
<evidence type="ECO:0000313" key="11">
    <source>
        <dbReference type="Proteomes" id="UP001164746"/>
    </source>
</evidence>
<protein>
    <recommendedName>
        <fullName evidence="6">tRNA (guanine(10)-N(2))-methyltransferase TRMT11</fullName>
    </recommendedName>
    <alternativeName>
        <fullName evidence="7">tRNA methyltransferase 11 homolog</fullName>
    </alternativeName>
</protein>
<sequence>MAASIGKSCTRTILVHFAHEHTDFRIPELQSILGLFHIEATVPKECLKEAHIKCKESFKYQVTSFNKKLNKERKLQIIEDLPHETLAFEGPVDLKNPQHEYHIIEDYGSLLGQPTEAPQQVYFAKWIADGQREKINEFHLQKRHFIANTSMDAGLSMVMSNLGQVQSGTLIFDPFVGSGSLLVSAAAQGAFVMARPSRANVKQRSDDESVRANLRQYGLESHYIDILVADSSRVNMWREQPLFHSIITDPPYGIREGAKRIEKSEKHIAQRTEYHLSDIFMDLLNFAARYLTLNGRLEGMSDAELHVDHFQESTFRDMYFKESNL</sequence>
<dbReference type="InterPro" id="IPR029063">
    <property type="entry name" value="SAM-dependent_MTases_sf"/>
</dbReference>
<reference evidence="10" key="1">
    <citation type="submission" date="2022-11" db="EMBL/GenBank/DDBJ databases">
        <title>Centuries of genome instability and evolution in soft-shell clam transmissible cancer (bioRxiv).</title>
        <authorList>
            <person name="Hart S.F.M."/>
            <person name="Yonemitsu M.A."/>
            <person name="Giersch R.M."/>
            <person name="Beal B.F."/>
            <person name="Arriagada G."/>
            <person name="Davis B.W."/>
            <person name="Ostrander E.A."/>
            <person name="Goff S.P."/>
            <person name="Metzger M.J."/>
        </authorList>
    </citation>
    <scope>NUCLEOTIDE SEQUENCE</scope>
    <source>
        <strain evidence="10">MELC-2E11</strain>
        <tissue evidence="10">Siphon/mantle</tissue>
    </source>
</reference>
<dbReference type="InterPro" id="IPR059073">
    <property type="entry name" value="TRMT11_N"/>
</dbReference>
<keyword evidence="1" id="KW-0489">Methyltransferase</keyword>
<dbReference type="PIRSF" id="PIRSF017259">
    <property type="entry name" value="tRNA_mtfrase_TRM11"/>
    <property type="match status" value="1"/>
</dbReference>